<organism evidence="3 4">
    <name type="scientific">Tetraparma gracilis</name>
    <dbReference type="NCBI Taxonomy" id="2962635"/>
    <lineage>
        <taxon>Eukaryota</taxon>
        <taxon>Sar</taxon>
        <taxon>Stramenopiles</taxon>
        <taxon>Ochrophyta</taxon>
        <taxon>Bolidophyceae</taxon>
        <taxon>Parmales</taxon>
        <taxon>Triparmaceae</taxon>
        <taxon>Tetraparma</taxon>
    </lineage>
</organism>
<evidence type="ECO:0000313" key="4">
    <source>
        <dbReference type="Proteomes" id="UP001165060"/>
    </source>
</evidence>
<proteinExistence type="predicted"/>
<dbReference type="Pfam" id="PF07699">
    <property type="entry name" value="Ephrin_rec_like"/>
    <property type="match status" value="2"/>
</dbReference>
<feature type="non-terminal residue" evidence="3">
    <location>
        <position position="773"/>
    </location>
</feature>
<evidence type="ECO:0000256" key="1">
    <source>
        <dbReference type="SAM" id="SignalP"/>
    </source>
</evidence>
<evidence type="ECO:0000313" key="3">
    <source>
        <dbReference type="EMBL" id="GMI27954.1"/>
    </source>
</evidence>
<dbReference type="Proteomes" id="UP001165060">
    <property type="component" value="Unassembled WGS sequence"/>
</dbReference>
<evidence type="ECO:0000259" key="2">
    <source>
        <dbReference type="Pfam" id="PF07699"/>
    </source>
</evidence>
<reference evidence="3 4" key="1">
    <citation type="journal article" date="2023" name="Commun. Biol.">
        <title>Genome analysis of Parmales, the sister group of diatoms, reveals the evolutionary specialization of diatoms from phago-mixotrophs to photoautotrophs.</title>
        <authorList>
            <person name="Ban H."/>
            <person name="Sato S."/>
            <person name="Yoshikawa S."/>
            <person name="Yamada K."/>
            <person name="Nakamura Y."/>
            <person name="Ichinomiya M."/>
            <person name="Sato N."/>
            <person name="Blanc-Mathieu R."/>
            <person name="Endo H."/>
            <person name="Kuwata A."/>
            <person name="Ogata H."/>
        </authorList>
    </citation>
    <scope>NUCLEOTIDE SEQUENCE [LARGE SCALE GENOMIC DNA]</scope>
</reference>
<sequence>MPPLPSLLPSLLALALAVPGAAAQALDCPAGQGAVQDYGDDPCTCDADGIVQGDGGAWVITGLPGCEWGNNAYNTNAPYCFTSYECESMVGESVFTAHASLGHNGAKMRTCLPSIERDYIMHCGDCPPGYFSDSISEECARCEATTHNPSLGATECLQCPAELPWSEPGTSSEADCKPGCGAGQRLGQDPDDVCACDADGVVDGVDTELPGCKEGNNPAMVHTVACLVSTSCSTGAYNLASWTGLNGVAKWRYCDAEADAPTCRPCEPGFFSDGISEFCSMCEETTFAADEGAASCTFCPFDSPWSPAASSDLSDCGAVPCPSGSIWEGPEFGPDCTSCPAHLEATFPDATSLSECLTLGGNFYGITSTFGDSFGVSSWRADDGQFNVLDGGEGLSSGMTHMEFITETTFLGSSGDNVYEMDLEEKVIGKFAVLGAPRGILHLPNLNQVLVTVNPSGVMDDAVLFFDLSKYREIGTLQRGDASAEVAMFGGALRPQKMSMGENDNEILVKCHKTVLRICIPGTSCKGAARNAVLLDTGDDYYDTFNGIAVLPSRESYLVTFDEGYDSELVECPFVASPTNTNPWTVCTAFAKGLPEDISWFPKFILVHGEKEVVYVISSTGLYSGVYAFTLDGWYVGTINEGSVPSSLTLRPGPYAGLSSVSPPASATAGDPVVVPITLRDDLNRLIPAEYPLVNETSRYSMSIASTVRVDGGDGETVEYFDITFDGDVAFAPSVPPHEALTASFRATRPGNYTVSVTEGIAVKQHLIGSPFT</sequence>
<dbReference type="EMBL" id="BRYB01004247">
    <property type="protein sequence ID" value="GMI27954.1"/>
    <property type="molecule type" value="Genomic_DNA"/>
</dbReference>
<feature type="chain" id="PRO_5045439658" description="Tyrosine-protein kinase ephrin type A/B receptor-like domain-containing protein" evidence="1">
    <location>
        <begin position="24"/>
        <end position="773"/>
    </location>
</feature>
<keyword evidence="4" id="KW-1185">Reference proteome</keyword>
<gene>
    <name evidence="3" type="ORF">TeGR_g5798</name>
</gene>
<dbReference type="InterPro" id="IPR009030">
    <property type="entry name" value="Growth_fac_rcpt_cys_sf"/>
</dbReference>
<name>A0ABQ6MK77_9STRA</name>
<dbReference type="SUPFAM" id="SSF57184">
    <property type="entry name" value="Growth factor receptor domain"/>
    <property type="match status" value="1"/>
</dbReference>
<keyword evidence="1" id="KW-0732">Signal</keyword>
<feature type="domain" description="Tyrosine-protein kinase ephrin type A/B receptor-like" evidence="2">
    <location>
        <begin position="269"/>
        <end position="316"/>
    </location>
</feature>
<comment type="caution">
    <text evidence="3">The sequence shown here is derived from an EMBL/GenBank/DDBJ whole genome shotgun (WGS) entry which is preliminary data.</text>
</comment>
<feature type="signal peptide" evidence="1">
    <location>
        <begin position="1"/>
        <end position="23"/>
    </location>
</feature>
<protein>
    <recommendedName>
        <fullName evidence="2">Tyrosine-protein kinase ephrin type A/B receptor-like domain-containing protein</fullName>
    </recommendedName>
</protein>
<accession>A0ABQ6MK77</accession>
<dbReference type="InterPro" id="IPR011641">
    <property type="entry name" value="Tyr-kin_ephrin_A/B_rcpt-like"/>
</dbReference>
<feature type="domain" description="Tyrosine-protein kinase ephrin type A/B receptor-like" evidence="2">
    <location>
        <begin position="129"/>
        <end position="176"/>
    </location>
</feature>
<dbReference type="SMART" id="SM01411">
    <property type="entry name" value="Ephrin_rec_like"/>
    <property type="match status" value="3"/>
</dbReference>